<name>A0A0D8LBJ7_MORMO</name>
<protein>
    <submittedName>
        <fullName evidence="1">Uncharacterized protein</fullName>
    </submittedName>
</protein>
<evidence type="ECO:0000313" key="1">
    <source>
        <dbReference type="EMBL" id="KJF79144.1"/>
    </source>
</evidence>
<sequence>MAHEIKLDVAEKKAFQLNTLLYVLRDMDFNDLDGQQISALVELASSLSDPVSSWLIEENAHRKES</sequence>
<dbReference type="EMBL" id="JZSH01000006">
    <property type="protein sequence ID" value="KJF79144.1"/>
    <property type="molecule type" value="Genomic_DNA"/>
</dbReference>
<dbReference type="Proteomes" id="UP000032582">
    <property type="component" value="Unassembled WGS sequence"/>
</dbReference>
<reference evidence="1 2" key="1">
    <citation type="submission" date="2015-02" db="EMBL/GenBank/DDBJ databases">
        <title>Whole genome shotgun sequencing of cultured foodborne pathogen.</title>
        <authorList>
            <person name="Timme R."/>
            <person name="Allard M.W."/>
            <person name="Strain E."/>
            <person name="Evans P.S."/>
            <person name="Brown E."/>
        </authorList>
    </citation>
    <scope>NUCLEOTIDE SEQUENCE [LARGE SCALE GENOMIC DNA]</scope>
    <source>
        <strain evidence="1 2">GCSL-TSO-24</strain>
    </source>
</reference>
<gene>
    <name evidence="1" type="ORF">UA45_01405</name>
</gene>
<dbReference type="PATRIC" id="fig|582.24.peg.435"/>
<dbReference type="AlphaFoldDB" id="A0A0D8LBJ7"/>
<evidence type="ECO:0000313" key="2">
    <source>
        <dbReference type="Proteomes" id="UP000032582"/>
    </source>
</evidence>
<comment type="caution">
    <text evidence="1">The sequence shown here is derived from an EMBL/GenBank/DDBJ whole genome shotgun (WGS) entry which is preliminary data.</text>
</comment>
<accession>A0A0D8LBJ7</accession>
<proteinExistence type="predicted"/>
<organism evidence="1 2">
    <name type="scientific">Morganella morganii</name>
    <name type="common">Proteus morganii</name>
    <dbReference type="NCBI Taxonomy" id="582"/>
    <lineage>
        <taxon>Bacteria</taxon>
        <taxon>Pseudomonadati</taxon>
        <taxon>Pseudomonadota</taxon>
        <taxon>Gammaproteobacteria</taxon>
        <taxon>Enterobacterales</taxon>
        <taxon>Morganellaceae</taxon>
        <taxon>Morganella</taxon>
    </lineage>
</organism>